<feature type="compositionally biased region" description="Basic and acidic residues" evidence="1">
    <location>
        <begin position="103"/>
        <end position="123"/>
    </location>
</feature>
<dbReference type="Proteomes" id="UP000796761">
    <property type="component" value="Unassembled WGS sequence"/>
</dbReference>
<dbReference type="OrthoDB" id="9221663at2759"/>
<accession>A0A8K1FYG5</accession>
<feature type="region of interest" description="Disordered" evidence="1">
    <location>
        <begin position="97"/>
        <end position="130"/>
    </location>
</feature>
<feature type="compositionally biased region" description="Polar residues" evidence="1">
    <location>
        <begin position="41"/>
        <end position="50"/>
    </location>
</feature>
<dbReference type="EMBL" id="SWJQ01002220">
    <property type="protein sequence ID" value="TRZ06741.1"/>
    <property type="molecule type" value="Genomic_DNA"/>
</dbReference>
<keyword evidence="3" id="KW-1185">Reference proteome</keyword>
<dbReference type="AlphaFoldDB" id="A0A8K1FYG5"/>
<feature type="region of interest" description="Disordered" evidence="1">
    <location>
        <begin position="1"/>
        <end position="62"/>
    </location>
</feature>
<evidence type="ECO:0000256" key="1">
    <source>
        <dbReference type="SAM" id="MobiDB-lite"/>
    </source>
</evidence>
<evidence type="ECO:0000313" key="3">
    <source>
        <dbReference type="Proteomes" id="UP000796761"/>
    </source>
</evidence>
<sequence length="130" mass="13789">MPQARLAREVTMVTTSTQPPAPAAPSAPVRSTGHTPGVPNAQDTPGTSTARPGHPGDDPQGRVRVARLSEAGLRQLGEISSHQRVLEWLDSTLASRAEGTAQRQEELGEKELDGDWEPEEHGNKSGGRGL</sequence>
<reference evidence="2" key="1">
    <citation type="submission" date="2019-04" db="EMBL/GenBank/DDBJ databases">
        <title>Genome assembly of Zosterops borbonicus 15179.</title>
        <authorList>
            <person name="Leroy T."/>
            <person name="Anselmetti Y."/>
            <person name="Tilak M.-K."/>
            <person name="Nabholz B."/>
        </authorList>
    </citation>
    <scope>NUCLEOTIDE SEQUENCE</scope>
    <source>
        <strain evidence="2">HGM_15179</strain>
        <tissue evidence="2">Muscle</tissue>
    </source>
</reference>
<comment type="caution">
    <text evidence="2">The sequence shown here is derived from an EMBL/GenBank/DDBJ whole genome shotgun (WGS) entry which is preliminary data.</text>
</comment>
<protein>
    <submittedName>
        <fullName evidence="2">Uncharacterized protein</fullName>
    </submittedName>
</protein>
<name>A0A8K1FYG5_9PASS</name>
<evidence type="ECO:0000313" key="2">
    <source>
        <dbReference type="EMBL" id="TRZ06741.1"/>
    </source>
</evidence>
<proteinExistence type="predicted"/>
<gene>
    <name evidence="2" type="ORF">HGM15179_020366</name>
</gene>
<organism evidence="2 3">
    <name type="scientific">Zosterops borbonicus</name>
    <dbReference type="NCBI Taxonomy" id="364589"/>
    <lineage>
        <taxon>Eukaryota</taxon>
        <taxon>Metazoa</taxon>
        <taxon>Chordata</taxon>
        <taxon>Craniata</taxon>
        <taxon>Vertebrata</taxon>
        <taxon>Euteleostomi</taxon>
        <taxon>Archelosauria</taxon>
        <taxon>Archosauria</taxon>
        <taxon>Dinosauria</taxon>
        <taxon>Saurischia</taxon>
        <taxon>Theropoda</taxon>
        <taxon>Coelurosauria</taxon>
        <taxon>Aves</taxon>
        <taxon>Neognathae</taxon>
        <taxon>Neoaves</taxon>
        <taxon>Telluraves</taxon>
        <taxon>Australaves</taxon>
        <taxon>Passeriformes</taxon>
        <taxon>Sylvioidea</taxon>
        <taxon>Zosteropidae</taxon>
        <taxon>Zosterops</taxon>
    </lineage>
</organism>